<feature type="compositionally biased region" description="Acidic residues" evidence="1">
    <location>
        <begin position="326"/>
        <end position="339"/>
    </location>
</feature>
<evidence type="ECO:0000313" key="4">
    <source>
        <dbReference type="Proteomes" id="UP000320496"/>
    </source>
</evidence>
<name>A0A517ZFD9_9PLAN</name>
<evidence type="ECO:0000256" key="1">
    <source>
        <dbReference type="SAM" id="MobiDB-lite"/>
    </source>
</evidence>
<dbReference type="KEGG" id="mri:Mal4_55170"/>
<evidence type="ECO:0000313" key="3">
    <source>
        <dbReference type="EMBL" id="QDU41152.1"/>
    </source>
</evidence>
<sequence>MKSEHRHELAENDLEKLLNRGLERIEPYSNHILIGFLVVTVVVAGAIVTMRTAGASRERGWAQMAACRAADDFAEVADEFDGSVVGAWARLRAADGWLRQGVELSLTDRAASTERLEQADAAYDKLLKSSVAPEEVREQALYGLALTREANSDGDTGPAIKAYEQLLEEFPQTRFQTWAENRIEELGTGRVQQFYAWFHDAQPKPQDRPLPQDFSGLPSAPPDSSVPTLTPGGSLPPGMSGGPSFGESDPVVDPTNNSADLMPAEGDDESDSSPPAPPLPESDEDRPKPFPAPGGNTPAENEGSAADETPATDAPADSTDAPGSESEGDAPAESDGDSE</sequence>
<reference evidence="3 4" key="1">
    <citation type="submission" date="2019-02" db="EMBL/GenBank/DDBJ databases">
        <title>Deep-cultivation of Planctomycetes and their phenomic and genomic characterization uncovers novel biology.</title>
        <authorList>
            <person name="Wiegand S."/>
            <person name="Jogler M."/>
            <person name="Boedeker C."/>
            <person name="Pinto D."/>
            <person name="Vollmers J."/>
            <person name="Rivas-Marin E."/>
            <person name="Kohn T."/>
            <person name="Peeters S.H."/>
            <person name="Heuer A."/>
            <person name="Rast P."/>
            <person name="Oberbeckmann S."/>
            <person name="Bunk B."/>
            <person name="Jeske O."/>
            <person name="Meyerdierks A."/>
            <person name="Storesund J.E."/>
            <person name="Kallscheuer N."/>
            <person name="Luecker S."/>
            <person name="Lage O.M."/>
            <person name="Pohl T."/>
            <person name="Merkel B.J."/>
            <person name="Hornburger P."/>
            <person name="Mueller R.-W."/>
            <person name="Bruemmer F."/>
            <person name="Labrenz M."/>
            <person name="Spormann A.M."/>
            <person name="Op den Camp H."/>
            <person name="Overmann J."/>
            <person name="Amann R."/>
            <person name="Jetten M.S.M."/>
            <person name="Mascher T."/>
            <person name="Medema M.H."/>
            <person name="Devos D.P."/>
            <person name="Kaster A.-K."/>
            <person name="Ovreas L."/>
            <person name="Rohde M."/>
            <person name="Galperin M.Y."/>
            <person name="Jogler C."/>
        </authorList>
    </citation>
    <scope>NUCLEOTIDE SEQUENCE [LARGE SCALE GENOMIC DNA]</scope>
    <source>
        <strain evidence="3 4">Mal4</strain>
    </source>
</reference>
<dbReference type="InterPro" id="IPR011990">
    <property type="entry name" value="TPR-like_helical_dom_sf"/>
</dbReference>
<keyword evidence="4" id="KW-1185">Reference proteome</keyword>
<dbReference type="AlphaFoldDB" id="A0A517ZFD9"/>
<evidence type="ECO:0008006" key="5">
    <source>
        <dbReference type="Google" id="ProtNLM"/>
    </source>
</evidence>
<feature type="transmembrane region" description="Helical" evidence="2">
    <location>
        <begin position="28"/>
        <end position="49"/>
    </location>
</feature>
<accession>A0A517ZFD9</accession>
<keyword evidence="2" id="KW-1133">Transmembrane helix</keyword>
<dbReference type="Gene3D" id="1.25.40.10">
    <property type="entry name" value="Tetratricopeptide repeat domain"/>
    <property type="match status" value="1"/>
</dbReference>
<keyword evidence="2" id="KW-0812">Transmembrane</keyword>
<dbReference type="Proteomes" id="UP000320496">
    <property type="component" value="Chromosome"/>
</dbReference>
<dbReference type="RefSeq" id="WP_145372363.1">
    <property type="nucleotide sequence ID" value="NZ_CP036275.1"/>
</dbReference>
<organism evidence="3 4">
    <name type="scientific">Maioricimonas rarisocia</name>
    <dbReference type="NCBI Taxonomy" id="2528026"/>
    <lineage>
        <taxon>Bacteria</taxon>
        <taxon>Pseudomonadati</taxon>
        <taxon>Planctomycetota</taxon>
        <taxon>Planctomycetia</taxon>
        <taxon>Planctomycetales</taxon>
        <taxon>Planctomycetaceae</taxon>
        <taxon>Maioricimonas</taxon>
    </lineage>
</organism>
<dbReference type="OrthoDB" id="265362at2"/>
<evidence type="ECO:0000256" key="2">
    <source>
        <dbReference type="SAM" id="Phobius"/>
    </source>
</evidence>
<gene>
    <name evidence="3" type="ORF">Mal4_55170</name>
</gene>
<keyword evidence="2" id="KW-0472">Membrane</keyword>
<dbReference type="EMBL" id="CP036275">
    <property type="protein sequence ID" value="QDU41152.1"/>
    <property type="molecule type" value="Genomic_DNA"/>
</dbReference>
<feature type="compositionally biased region" description="Low complexity" evidence="1">
    <location>
        <begin position="304"/>
        <end position="324"/>
    </location>
</feature>
<protein>
    <recommendedName>
        <fullName evidence="5">Tetratricopeptide repeat-like domain-containing protein</fullName>
    </recommendedName>
</protein>
<proteinExistence type="predicted"/>
<feature type="region of interest" description="Disordered" evidence="1">
    <location>
        <begin position="202"/>
        <end position="339"/>
    </location>
</feature>